<sequence length="236" mass="26173">MRDHGDGGARDGIQADHPFVGPRRADFDMLRHRLAEVLIVEIDKRGFGYAEQQNRLGVLEHFHADEVPARIHADQRDHGLAGVGRRVGDVGGEHDVAEQLLACRVVVIGLDIGRLALAFREMRRAGKHVLAWQQGAHVPGGMHVGGEFGLIGRGCVREGRGECQKPQQEQQQGEPGCVRRSPRFSSDGPHGSIPESGHHRRKGRRHLLMTALPDHYASTIMRVRISRCSAWQKCVQ</sequence>
<comment type="caution">
    <text evidence="2">The sequence shown here is derived from an EMBL/GenBank/DDBJ whole genome shotgun (WGS) entry which is preliminary data.</text>
</comment>
<dbReference type="AlphaFoldDB" id="A0A645E601"/>
<accession>A0A645E601</accession>
<evidence type="ECO:0000256" key="1">
    <source>
        <dbReference type="SAM" id="MobiDB-lite"/>
    </source>
</evidence>
<reference evidence="2" key="1">
    <citation type="submission" date="2019-08" db="EMBL/GenBank/DDBJ databases">
        <authorList>
            <person name="Kucharzyk K."/>
            <person name="Murdoch R.W."/>
            <person name="Higgins S."/>
            <person name="Loffler F."/>
        </authorList>
    </citation>
    <scope>NUCLEOTIDE SEQUENCE</scope>
</reference>
<gene>
    <name evidence="2" type="ORF">SDC9_143391</name>
</gene>
<evidence type="ECO:0000313" key="2">
    <source>
        <dbReference type="EMBL" id="MPM96233.1"/>
    </source>
</evidence>
<feature type="region of interest" description="Disordered" evidence="1">
    <location>
        <begin position="162"/>
        <end position="202"/>
    </location>
</feature>
<protein>
    <submittedName>
        <fullName evidence="2">Uncharacterized protein</fullName>
    </submittedName>
</protein>
<feature type="compositionally biased region" description="Low complexity" evidence="1">
    <location>
        <begin position="164"/>
        <end position="176"/>
    </location>
</feature>
<organism evidence="2">
    <name type="scientific">bioreactor metagenome</name>
    <dbReference type="NCBI Taxonomy" id="1076179"/>
    <lineage>
        <taxon>unclassified sequences</taxon>
        <taxon>metagenomes</taxon>
        <taxon>ecological metagenomes</taxon>
    </lineage>
</organism>
<dbReference type="EMBL" id="VSSQ01042622">
    <property type="protein sequence ID" value="MPM96233.1"/>
    <property type="molecule type" value="Genomic_DNA"/>
</dbReference>
<name>A0A645E601_9ZZZZ</name>
<proteinExistence type="predicted"/>